<dbReference type="RefSeq" id="XP_034254387.1">
    <property type="nucleotide sequence ID" value="XM_034398496.1"/>
</dbReference>
<dbReference type="RefSeq" id="XP_034254388.1">
    <property type="nucleotide sequence ID" value="XM_034398497.1"/>
</dbReference>
<evidence type="ECO:0000313" key="10">
    <source>
        <dbReference type="RefSeq" id="XP_034254390.1"/>
    </source>
</evidence>
<protein>
    <submittedName>
        <fullName evidence="2 3">Magnesium-dependent phosphatase 1-like isoform X1</fullName>
    </submittedName>
</protein>
<dbReference type="SFLD" id="SFLDG01131">
    <property type="entry name" value="C1.5.2:_MDP_Like"/>
    <property type="match status" value="1"/>
</dbReference>
<dbReference type="Proteomes" id="UP000515158">
    <property type="component" value="Unplaced"/>
</dbReference>
<dbReference type="InterPro" id="IPR036412">
    <property type="entry name" value="HAD-like_sf"/>
</dbReference>
<dbReference type="SFLD" id="SFLDG01129">
    <property type="entry name" value="C1.5:_HAD__Beta-PGM__Phosphata"/>
    <property type="match status" value="1"/>
</dbReference>
<gene>
    <name evidence="2 3 4 5 6 7 8 9 10 11 12 13" type="primary">LOC117653107</name>
</gene>
<evidence type="ECO:0000313" key="4">
    <source>
        <dbReference type="RefSeq" id="XP_034254384.1"/>
    </source>
</evidence>
<dbReference type="SUPFAM" id="SSF56784">
    <property type="entry name" value="HAD-like"/>
    <property type="match status" value="1"/>
</dbReference>
<dbReference type="AlphaFoldDB" id="A0A6P9A8M4"/>
<evidence type="ECO:0000313" key="1">
    <source>
        <dbReference type="Proteomes" id="UP000515158"/>
    </source>
</evidence>
<name>A0A6P9A8M4_THRPL</name>
<organism evidence="8">
    <name type="scientific">Thrips palmi</name>
    <name type="common">Melon thrips</name>
    <dbReference type="NCBI Taxonomy" id="161013"/>
    <lineage>
        <taxon>Eukaryota</taxon>
        <taxon>Metazoa</taxon>
        <taxon>Ecdysozoa</taxon>
        <taxon>Arthropoda</taxon>
        <taxon>Hexapoda</taxon>
        <taxon>Insecta</taxon>
        <taxon>Pterygota</taxon>
        <taxon>Neoptera</taxon>
        <taxon>Paraneoptera</taxon>
        <taxon>Thysanoptera</taxon>
        <taxon>Terebrantia</taxon>
        <taxon>Thripoidea</taxon>
        <taxon>Thripidae</taxon>
        <taxon>Thrips</taxon>
    </lineage>
</organism>
<dbReference type="RefSeq" id="XP_034254393.1">
    <property type="nucleotide sequence ID" value="XM_034398502.1"/>
</dbReference>
<evidence type="ECO:0000313" key="11">
    <source>
        <dbReference type="RefSeq" id="XP_034254392.1"/>
    </source>
</evidence>
<evidence type="ECO:0000313" key="5">
    <source>
        <dbReference type="RefSeq" id="XP_034254385.1"/>
    </source>
</evidence>
<dbReference type="RefSeq" id="XP_034254384.1">
    <property type="nucleotide sequence ID" value="XM_034398493.1"/>
</dbReference>
<dbReference type="OrthoDB" id="2865258at2759"/>
<dbReference type="InterPro" id="IPR010033">
    <property type="entry name" value="HAD_SF_ppase_IIIC"/>
</dbReference>
<evidence type="ECO:0000313" key="12">
    <source>
        <dbReference type="RefSeq" id="XP_034254393.1"/>
    </source>
</evidence>
<dbReference type="RefSeq" id="XP_034254390.1">
    <property type="nucleotide sequence ID" value="XM_034398499.1"/>
</dbReference>
<dbReference type="RefSeq" id="XP_034254392.1">
    <property type="nucleotide sequence ID" value="XM_034398501.1"/>
</dbReference>
<dbReference type="KEGG" id="tpal:117653107"/>
<dbReference type="RefSeq" id="XP_034254386.1">
    <property type="nucleotide sequence ID" value="XM_034398495.1"/>
</dbReference>
<evidence type="ECO:0000313" key="6">
    <source>
        <dbReference type="RefSeq" id="XP_034254386.1"/>
    </source>
</evidence>
<evidence type="ECO:0000313" key="7">
    <source>
        <dbReference type="RefSeq" id="XP_034254387.1"/>
    </source>
</evidence>
<accession>A0A6P9A8M4</accession>
<keyword evidence="1" id="KW-1185">Reference proteome</keyword>
<evidence type="ECO:0000313" key="2">
    <source>
        <dbReference type="RefSeq" id="XP_034254382.1"/>
    </source>
</evidence>
<dbReference type="RefSeq" id="XP_034254385.1">
    <property type="nucleotide sequence ID" value="XM_034398494.1"/>
</dbReference>
<dbReference type="InterPro" id="IPR023214">
    <property type="entry name" value="HAD_sf"/>
</dbReference>
<proteinExistence type="predicted"/>
<sequence length="162" mass="18561">MKSMVRLSSNHHKLVVFDLDMTLWPFRLDKHMRGPFSHNTSSKDVIDSCGQEVCLMEDSLRCLEYLKIQGYQIGVASRIKDISGAYQLINLLGIAPFFDYREIYPGCKKRHFHNIHHKSNLDFGEMIFFDDDLRNIRDVSSLGVTAIHVPEGITKSIVSSIC</sequence>
<dbReference type="Gene3D" id="3.40.50.1000">
    <property type="entry name" value="HAD superfamily/HAD-like"/>
    <property type="match status" value="1"/>
</dbReference>
<dbReference type="GeneID" id="117653107"/>
<dbReference type="PANTHER" id="PTHR17901:SF14">
    <property type="entry name" value="MAGNESIUM-DEPENDENT PHOSPHATASE 1"/>
    <property type="match status" value="1"/>
</dbReference>
<evidence type="ECO:0000313" key="8">
    <source>
        <dbReference type="RefSeq" id="XP_034254388.1"/>
    </source>
</evidence>
<dbReference type="RefSeq" id="XP_034254383.1">
    <property type="nucleotide sequence ID" value="XM_034398492.1"/>
</dbReference>
<reference evidence="2 3" key="1">
    <citation type="submission" date="2025-04" db="UniProtKB">
        <authorList>
            <consortium name="RefSeq"/>
        </authorList>
    </citation>
    <scope>IDENTIFICATION</scope>
    <source>
        <tissue evidence="2 3">Total insect</tissue>
    </source>
</reference>
<dbReference type="RefSeq" id="XP_034254394.1">
    <property type="nucleotide sequence ID" value="XM_034398503.1"/>
</dbReference>
<dbReference type="RefSeq" id="XP_034254382.1">
    <property type="nucleotide sequence ID" value="XM_034398491.1"/>
</dbReference>
<dbReference type="NCBIfam" id="TIGR01685">
    <property type="entry name" value="MDP-1"/>
    <property type="match status" value="1"/>
</dbReference>
<dbReference type="PANTHER" id="PTHR17901">
    <property type="entry name" value="MAGNESIUM-DEPENDENT PHOSPHATASE 1 MDP1"/>
    <property type="match status" value="1"/>
</dbReference>
<dbReference type="Pfam" id="PF12689">
    <property type="entry name" value="Acid_PPase"/>
    <property type="match status" value="1"/>
</dbReference>
<dbReference type="GO" id="GO:0003993">
    <property type="term" value="F:acid phosphatase activity"/>
    <property type="evidence" value="ECO:0007669"/>
    <property type="project" value="TreeGrafter"/>
</dbReference>
<evidence type="ECO:0000313" key="3">
    <source>
        <dbReference type="RefSeq" id="XP_034254383.1"/>
    </source>
</evidence>
<evidence type="ECO:0000313" key="9">
    <source>
        <dbReference type="RefSeq" id="XP_034254389.1"/>
    </source>
</evidence>
<dbReference type="NCBIfam" id="TIGR01681">
    <property type="entry name" value="HAD-SF-IIIC"/>
    <property type="match status" value="1"/>
</dbReference>
<dbReference type="SFLD" id="SFLDS00003">
    <property type="entry name" value="Haloacid_Dehalogenase"/>
    <property type="match status" value="1"/>
</dbReference>
<dbReference type="InterPro" id="IPR010036">
    <property type="entry name" value="MDP_1_eu_arc"/>
</dbReference>
<dbReference type="RefSeq" id="XP_034254389.1">
    <property type="nucleotide sequence ID" value="XM_034398498.1"/>
</dbReference>
<evidence type="ECO:0000313" key="13">
    <source>
        <dbReference type="RefSeq" id="XP_034254394.1"/>
    </source>
</evidence>